<proteinExistence type="predicted"/>
<reference evidence="1 2" key="1">
    <citation type="submission" date="2015-04" db="EMBL/GenBank/DDBJ databases">
        <authorList>
            <person name="Syromyatnikov M.Y."/>
            <person name="Popov V.N."/>
        </authorList>
    </citation>
    <scope>NUCLEOTIDE SEQUENCE [LARGE SCALE GENOMIC DNA]</scope>
</reference>
<dbReference type="EMBL" id="CVRI01000020">
    <property type="protein sequence ID" value="CRK90621.1"/>
    <property type="molecule type" value="Genomic_DNA"/>
</dbReference>
<dbReference type="Pfam" id="PF10036">
    <property type="entry name" value="RLL"/>
    <property type="match status" value="1"/>
</dbReference>
<organism evidence="1 2">
    <name type="scientific">Clunio marinus</name>
    <dbReference type="NCBI Taxonomy" id="568069"/>
    <lineage>
        <taxon>Eukaryota</taxon>
        <taxon>Metazoa</taxon>
        <taxon>Ecdysozoa</taxon>
        <taxon>Arthropoda</taxon>
        <taxon>Hexapoda</taxon>
        <taxon>Insecta</taxon>
        <taxon>Pterygota</taxon>
        <taxon>Neoptera</taxon>
        <taxon>Endopterygota</taxon>
        <taxon>Diptera</taxon>
        <taxon>Nematocera</taxon>
        <taxon>Chironomoidea</taxon>
        <taxon>Chironomidae</taxon>
        <taxon>Clunio</taxon>
    </lineage>
</organism>
<dbReference type="OrthoDB" id="514167at2759"/>
<evidence type="ECO:0000313" key="2">
    <source>
        <dbReference type="Proteomes" id="UP000183832"/>
    </source>
</evidence>
<protein>
    <submittedName>
        <fullName evidence="1">CLUMA_CG004323, isoform A</fullName>
    </submittedName>
</protein>
<dbReference type="PANTHER" id="PTHR15924">
    <property type="entry name" value="CLE"/>
    <property type="match status" value="1"/>
</dbReference>
<keyword evidence="2" id="KW-1185">Reference proteome</keyword>
<dbReference type="AlphaFoldDB" id="A0A1J1HRH1"/>
<evidence type="ECO:0000313" key="1">
    <source>
        <dbReference type="EMBL" id="CRK90621.1"/>
    </source>
</evidence>
<sequence>MLRNKLICLEHPNPNGVNVTDEKQFRNLVLWLEDQKIRKYKIEERGELRKIANPSWSTVFDKYKNDLNCPKELTSKIDQLNWIVAYAVKLEYLDNVDEYRGMTSEKLKELQESKTSAPSVKSVNPFDNLDFNSPQFVAGVRKLAEKFSIAHHPDHLQVLAAVSRIIKDNLNKEALKQPILEGKPFPIFEGQGMNQKDEDVEQAARILRLLQVQSVREIQTIINETIVETQSLTSDTPRTDTRLGQVGR</sequence>
<accession>A0A1J1HRH1</accession>
<dbReference type="STRING" id="568069.A0A1J1HRH1"/>
<dbReference type="InterPro" id="IPR019265">
    <property type="entry name" value="RTRAF"/>
</dbReference>
<name>A0A1J1HRH1_9DIPT</name>
<dbReference type="Proteomes" id="UP000183832">
    <property type="component" value="Unassembled WGS sequence"/>
</dbReference>
<gene>
    <name evidence="1" type="ORF">CLUMA_CG004323</name>
</gene>